<evidence type="ECO:0000256" key="8">
    <source>
        <dbReference type="PROSITE-ProRule" id="PRU01263"/>
    </source>
</evidence>
<dbReference type="PROSITE" id="PS51915">
    <property type="entry name" value="ZAD"/>
    <property type="match status" value="1"/>
</dbReference>
<evidence type="ECO:0000313" key="13">
    <source>
        <dbReference type="RefSeq" id="XP_017016722.1"/>
    </source>
</evidence>
<evidence type="ECO:0000256" key="7">
    <source>
        <dbReference type="PROSITE-ProRule" id="PRU00042"/>
    </source>
</evidence>
<feature type="domain" description="C2H2-type" evidence="10">
    <location>
        <begin position="186"/>
        <end position="213"/>
    </location>
</feature>
<dbReference type="Proteomes" id="UP001652661">
    <property type="component" value="Chromosome 3R"/>
</dbReference>
<dbReference type="Pfam" id="PF07776">
    <property type="entry name" value="zf-AD"/>
    <property type="match status" value="1"/>
</dbReference>
<evidence type="ECO:0000259" key="11">
    <source>
        <dbReference type="PROSITE" id="PS51915"/>
    </source>
</evidence>
<feature type="domain" description="ZAD" evidence="11">
    <location>
        <begin position="3"/>
        <end position="77"/>
    </location>
</feature>
<evidence type="ECO:0000256" key="2">
    <source>
        <dbReference type="ARBA" id="ARBA00022737"/>
    </source>
</evidence>
<evidence type="ECO:0000256" key="4">
    <source>
        <dbReference type="ARBA" id="ARBA00022833"/>
    </source>
</evidence>
<feature type="domain" description="C2H2-type" evidence="10">
    <location>
        <begin position="275"/>
        <end position="302"/>
    </location>
</feature>
<dbReference type="SUPFAM" id="SSF57716">
    <property type="entry name" value="Glucocorticoid receptor-like (DNA-binding domain)"/>
    <property type="match status" value="1"/>
</dbReference>
<gene>
    <name evidence="13" type="primary">Nnk</name>
</gene>
<feature type="binding site" evidence="8">
    <location>
        <position position="50"/>
    </location>
    <ligand>
        <name>Zn(2+)</name>
        <dbReference type="ChEBI" id="CHEBI:29105"/>
    </ligand>
</feature>
<evidence type="ECO:0000313" key="12">
    <source>
        <dbReference type="Proteomes" id="UP001652661"/>
    </source>
</evidence>
<evidence type="ECO:0000259" key="10">
    <source>
        <dbReference type="PROSITE" id="PS50157"/>
    </source>
</evidence>
<evidence type="ECO:0000256" key="6">
    <source>
        <dbReference type="ARBA" id="ARBA00037948"/>
    </source>
</evidence>
<evidence type="ECO:0000256" key="3">
    <source>
        <dbReference type="ARBA" id="ARBA00022771"/>
    </source>
</evidence>
<sequence>MSSQCRTCGQETYSNNAINIFEGNDVIINQIALVTGVKLTDKLDFPKRMCFSCLVSLNEAIQFRELCVATNQRLSLEFESDDQEDFEDPRSREELALQSSVTEMFEDDVEIEILKQIKEIIEEDEAEYYNTHLQKQQRVSDLGKKNDIPPNNFPETTCSSSHEAEQIPQESTEKSERKKYRARKIYFCDQCGKEFNDKGNLNLHLVRHTGVKPFECPDCGKREFSMYLMNIHIRVKHRGEKPFVCKYCDESFSDSTQRSRHQSRMHELKVANRRYNCAFCDLRFEVQSQLKKHEIVHSGQRNYPCEICNVAFTRKFNLQTHFRSRQHKKNAAEKSEKSLE</sequence>
<proteinExistence type="inferred from homology"/>
<dbReference type="Gene3D" id="3.40.1800.20">
    <property type="match status" value="1"/>
</dbReference>
<dbReference type="AlphaFoldDB" id="A0A6P4HLY9"/>
<feature type="domain" description="C2H2-type" evidence="10">
    <location>
        <begin position="243"/>
        <end position="266"/>
    </location>
</feature>
<keyword evidence="1 8" id="KW-0479">Metal-binding</keyword>
<feature type="region of interest" description="Disordered" evidence="9">
    <location>
        <begin position="139"/>
        <end position="176"/>
    </location>
</feature>
<dbReference type="FunFam" id="3.30.160.60:FF:000100">
    <property type="entry name" value="Zinc finger 45-like"/>
    <property type="match status" value="1"/>
</dbReference>
<feature type="binding site" evidence="8">
    <location>
        <position position="53"/>
    </location>
    <ligand>
        <name>Zn(2+)</name>
        <dbReference type="ChEBI" id="CHEBI:29105"/>
    </ligand>
</feature>
<dbReference type="SMART" id="SM00451">
    <property type="entry name" value="ZnF_U1"/>
    <property type="match status" value="2"/>
</dbReference>
<evidence type="ECO:0000256" key="9">
    <source>
        <dbReference type="SAM" id="MobiDB-lite"/>
    </source>
</evidence>
<dbReference type="PROSITE" id="PS00028">
    <property type="entry name" value="ZINC_FINGER_C2H2_1"/>
    <property type="match status" value="4"/>
</dbReference>
<dbReference type="GO" id="GO:0000981">
    <property type="term" value="F:DNA-binding transcription factor activity, RNA polymerase II-specific"/>
    <property type="evidence" value="ECO:0007669"/>
    <property type="project" value="TreeGrafter"/>
</dbReference>
<dbReference type="InterPro" id="IPR036236">
    <property type="entry name" value="Znf_C2H2_sf"/>
</dbReference>
<feature type="binding site" evidence="8">
    <location>
        <position position="8"/>
    </location>
    <ligand>
        <name>Zn(2+)</name>
        <dbReference type="ChEBI" id="CHEBI:29105"/>
    </ligand>
</feature>
<feature type="domain" description="C2H2-type" evidence="10">
    <location>
        <begin position="214"/>
        <end position="242"/>
    </location>
</feature>
<dbReference type="InterPro" id="IPR003604">
    <property type="entry name" value="Matrin/U1-like-C_Znf_C2H2"/>
</dbReference>
<dbReference type="PROSITE" id="PS50157">
    <property type="entry name" value="ZINC_FINGER_C2H2_2"/>
    <property type="match status" value="5"/>
</dbReference>
<dbReference type="SMART" id="SM00868">
    <property type="entry name" value="zf-AD"/>
    <property type="match status" value="1"/>
</dbReference>
<feature type="binding site" evidence="8">
    <location>
        <position position="5"/>
    </location>
    <ligand>
        <name>Zn(2+)</name>
        <dbReference type="ChEBI" id="CHEBI:29105"/>
    </ligand>
</feature>
<dbReference type="Gene3D" id="3.30.160.60">
    <property type="entry name" value="Classic Zinc Finger"/>
    <property type="match status" value="5"/>
</dbReference>
<dbReference type="PANTHER" id="PTHR24388:SF53">
    <property type="entry name" value="CHORION TRANSCRIPTION FACTOR CF2-RELATED"/>
    <property type="match status" value="1"/>
</dbReference>
<keyword evidence="2" id="KW-0677">Repeat</keyword>
<accession>A0A6P4HLY9</accession>
<dbReference type="GO" id="GO:0005634">
    <property type="term" value="C:nucleus"/>
    <property type="evidence" value="ECO:0007669"/>
    <property type="project" value="InterPro"/>
</dbReference>
<comment type="similarity">
    <text evidence="6">Belongs to the snail C2H2-type zinc-finger protein family.</text>
</comment>
<dbReference type="InterPro" id="IPR013087">
    <property type="entry name" value="Znf_C2H2_type"/>
</dbReference>
<dbReference type="InterPro" id="IPR012934">
    <property type="entry name" value="Znf_AD"/>
</dbReference>
<dbReference type="GO" id="GO:0000978">
    <property type="term" value="F:RNA polymerase II cis-regulatory region sequence-specific DNA binding"/>
    <property type="evidence" value="ECO:0007669"/>
    <property type="project" value="TreeGrafter"/>
</dbReference>
<dbReference type="Pfam" id="PF00096">
    <property type="entry name" value="zf-C2H2"/>
    <property type="match status" value="2"/>
</dbReference>
<name>A0A6P4HLY9_DROKI</name>
<dbReference type="OrthoDB" id="7848184at2759"/>
<protein>
    <submittedName>
        <fullName evidence="13">Transcription factor Ouib isoform X1</fullName>
    </submittedName>
</protein>
<feature type="domain" description="C2H2-type" evidence="10">
    <location>
        <begin position="303"/>
        <end position="332"/>
    </location>
</feature>
<dbReference type="GO" id="GO:0008270">
    <property type="term" value="F:zinc ion binding"/>
    <property type="evidence" value="ECO:0007669"/>
    <property type="project" value="UniProtKB-UniRule"/>
</dbReference>
<evidence type="ECO:0000256" key="5">
    <source>
        <dbReference type="ARBA" id="ARBA00023242"/>
    </source>
</evidence>
<keyword evidence="12" id="KW-1185">Reference proteome</keyword>
<dbReference type="SUPFAM" id="SSF57667">
    <property type="entry name" value="beta-beta-alpha zinc fingers"/>
    <property type="match status" value="3"/>
</dbReference>
<dbReference type="SMART" id="SM00355">
    <property type="entry name" value="ZnF_C2H2"/>
    <property type="match status" value="5"/>
</dbReference>
<reference evidence="13" key="1">
    <citation type="submission" date="2025-08" db="UniProtKB">
        <authorList>
            <consortium name="RefSeq"/>
        </authorList>
    </citation>
    <scope>IDENTIFICATION</scope>
    <source>
        <strain evidence="13">14028-0561.14</strain>
        <tissue evidence="13">Whole fly</tissue>
    </source>
</reference>
<dbReference type="RefSeq" id="XP_017016722.1">
    <property type="nucleotide sequence ID" value="XM_017161233.3"/>
</dbReference>
<dbReference type="PANTHER" id="PTHR24388">
    <property type="entry name" value="ZINC FINGER PROTEIN"/>
    <property type="match status" value="1"/>
</dbReference>
<evidence type="ECO:0000256" key="1">
    <source>
        <dbReference type="ARBA" id="ARBA00022723"/>
    </source>
</evidence>
<dbReference type="Pfam" id="PF12874">
    <property type="entry name" value="zf-met"/>
    <property type="match status" value="1"/>
</dbReference>
<keyword evidence="3 7" id="KW-0863">Zinc-finger</keyword>
<dbReference type="InterPro" id="IPR050527">
    <property type="entry name" value="Snail/Krueppel_Znf"/>
</dbReference>
<organism evidence="12 13">
    <name type="scientific">Drosophila kikkawai</name>
    <name type="common">Fruit fly</name>
    <dbReference type="NCBI Taxonomy" id="30033"/>
    <lineage>
        <taxon>Eukaryota</taxon>
        <taxon>Metazoa</taxon>
        <taxon>Ecdysozoa</taxon>
        <taxon>Arthropoda</taxon>
        <taxon>Hexapoda</taxon>
        <taxon>Insecta</taxon>
        <taxon>Pterygota</taxon>
        <taxon>Neoptera</taxon>
        <taxon>Endopterygota</taxon>
        <taxon>Diptera</taxon>
        <taxon>Brachycera</taxon>
        <taxon>Muscomorpha</taxon>
        <taxon>Ephydroidea</taxon>
        <taxon>Drosophilidae</taxon>
        <taxon>Drosophila</taxon>
        <taxon>Sophophora</taxon>
    </lineage>
</organism>
<keyword evidence="5" id="KW-0539">Nucleus</keyword>
<keyword evidence="4 8" id="KW-0862">Zinc</keyword>